<dbReference type="InterPro" id="IPR011009">
    <property type="entry name" value="Kinase-like_dom_sf"/>
</dbReference>
<evidence type="ECO:0000256" key="5">
    <source>
        <dbReference type="ARBA" id="ARBA00022527"/>
    </source>
</evidence>
<comment type="caution">
    <text evidence="18">The sequence shown here is derived from an EMBL/GenBank/DDBJ whole genome shotgun (WGS) entry which is preliminary data.</text>
</comment>
<dbReference type="Pfam" id="PF01625">
    <property type="entry name" value="PMSR"/>
    <property type="match status" value="1"/>
</dbReference>
<feature type="region of interest" description="Disordered" evidence="15">
    <location>
        <begin position="700"/>
        <end position="760"/>
    </location>
</feature>
<dbReference type="Gene3D" id="3.30.1060.10">
    <property type="entry name" value="Peptide methionine sulphoxide reductase MsrA"/>
    <property type="match status" value="1"/>
</dbReference>
<evidence type="ECO:0000256" key="10">
    <source>
        <dbReference type="ARBA" id="ARBA00023002"/>
    </source>
</evidence>
<evidence type="ECO:0000259" key="17">
    <source>
        <dbReference type="PROSITE" id="PS50011"/>
    </source>
</evidence>
<dbReference type="AlphaFoldDB" id="A0A4T0I196"/>
<evidence type="ECO:0000256" key="8">
    <source>
        <dbReference type="ARBA" id="ARBA00022777"/>
    </source>
</evidence>
<dbReference type="Pfam" id="PF05007">
    <property type="entry name" value="Mannosyl_trans"/>
    <property type="match status" value="1"/>
</dbReference>
<evidence type="ECO:0000256" key="13">
    <source>
        <dbReference type="ARBA" id="ARBA00048679"/>
    </source>
</evidence>
<dbReference type="GO" id="GO:0006506">
    <property type="term" value="P:GPI anchor biosynthetic process"/>
    <property type="evidence" value="ECO:0007669"/>
    <property type="project" value="UniProtKB-UniPathway"/>
</dbReference>
<dbReference type="SUPFAM" id="SSF55068">
    <property type="entry name" value="Peptide methionine sulfoxide reductase"/>
    <property type="match status" value="1"/>
</dbReference>
<dbReference type="PROSITE" id="PS00107">
    <property type="entry name" value="PROTEIN_KINASE_ATP"/>
    <property type="match status" value="1"/>
</dbReference>
<keyword evidence="8" id="KW-0418">Kinase</keyword>
<dbReference type="GO" id="GO:0004376">
    <property type="term" value="F:GPI mannosyltransferase activity"/>
    <property type="evidence" value="ECO:0007669"/>
    <property type="project" value="InterPro"/>
</dbReference>
<keyword evidence="6" id="KW-0808">Transferase</keyword>
<feature type="binding site" evidence="14">
    <location>
        <position position="402"/>
    </location>
    <ligand>
        <name>ATP</name>
        <dbReference type="ChEBI" id="CHEBI:30616"/>
    </ligand>
</feature>
<dbReference type="PANTHER" id="PTHR48012">
    <property type="entry name" value="STERILE20-LIKE KINASE, ISOFORM B-RELATED"/>
    <property type="match status" value="1"/>
</dbReference>
<evidence type="ECO:0000313" key="18">
    <source>
        <dbReference type="EMBL" id="TIB10554.1"/>
    </source>
</evidence>
<feature type="transmembrane region" description="Helical" evidence="16">
    <location>
        <begin position="878"/>
        <end position="898"/>
    </location>
</feature>
<dbReference type="InterPro" id="IPR050629">
    <property type="entry name" value="STE20/SPS1-PAK"/>
</dbReference>
<dbReference type="EC" id="1.8.4.11" evidence="3"/>
<keyword evidence="5" id="KW-0723">Serine/threonine-protein kinase</keyword>
<evidence type="ECO:0000256" key="1">
    <source>
        <dbReference type="ARBA" id="ARBA00005591"/>
    </source>
</evidence>
<keyword evidence="16" id="KW-0472">Membrane</keyword>
<dbReference type="InterPro" id="IPR017441">
    <property type="entry name" value="Protein_kinase_ATP_BS"/>
</dbReference>
<comment type="catalytic activity">
    <reaction evidence="13">
        <text>L-seryl-[protein] + ATP = O-phospho-L-seryl-[protein] + ADP + H(+)</text>
        <dbReference type="Rhea" id="RHEA:17989"/>
        <dbReference type="Rhea" id="RHEA-COMP:9863"/>
        <dbReference type="Rhea" id="RHEA-COMP:11604"/>
        <dbReference type="ChEBI" id="CHEBI:15378"/>
        <dbReference type="ChEBI" id="CHEBI:29999"/>
        <dbReference type="ChEBI" id="CHEBI:30616"/>
        <dbReference type="ChEBI" id="CHEBI:83421"/>
        <dbReference type="ChEBI" id="CHEBI:456216"/>
        <dbReference type="EC" id="2.7.11.1"/>
    </reaction>
</comment>
<dbReference type="GO" id="GO:0005524">
    <property type="term" value="F:ATP binding"/>
    <property type="evidence" value="ECO:0007669"/>
    <property type="project" value="UniProtKB-UniRule"/>
</dbReference>
<dbReference type="SMART" id="SM00220">
    <property type="entry name" value="S_TKc"/>
    <property type="match status" value="1"/>
</dbReference>
<dbReference type="PANTHER" id="PTHR48012:SF27">
    <property type="entry name" value="SERINE_THREONINE-PROTEIN KINASE SID1"/>
    <property type="match status" value="1"/>
</dbReference>
<dbReference type="InterPro" id="IPR002569">
    <property type="entry name" value="Met_Sox_Rdtase_MsrA_dom"/>
</dbReference>
<keyword evidence="9 14" id="KW-0067">ATP-binding</keyword>
<dbReference type="NCBIfam" id="TIGR00401">
    <property type="entry name" value="msrA"/>
    <property type="match status" value="1"/>
</dbReference>
<keyword evidence="10" id="KW-0560">Oxidoreductase</keyword>
<dbReference type="EMBL" id="SPOF01000030">
    <property type="protein sequence ID" value="TIB10554.1"/>
    <property type="molecule type" value="Genomic_DNA"/>
</dbReference>
<keyword evidence="16" id="KW-0812">Transmembrane</keyword>
<dbReference type="InterPro" id="IPR005366">
    <property type="entry name" value="EMC8/9"/>
</dbReference>
<protein>
    <recommendedName>
        <fullName evidence="11">Peptide-methionine (S)-S-oxide reductase</fullName>
        <ecNumber evidence="3">1.8.4.11</ecNumber>
        <ecNumber evidence="4">2.7.11.1</ecNumber>
    </recommendedName>
</protein>
<dbReference type="InterPro" id="IPR036509">
    <property type="entry name" value="Met_Sox_Rdtase_MsrA_sf"/>
</dbReference>
<feature type="domain" description="Protein kinase" evidence="17">
    <location>
        <begin position="373"/>
        <end position="624"/>
    </location>
</feature>
<proteinExistence type="inferred from homology"/>
<dbReference type="InterPro" id="IPR000719">
    <property type="entry name" value="Prot_kinase_dom"/>
</dbReference>
<dbReference type="CDD" id="cd06609">
    <property type="entry name" value="STKc_MST3_like"/>
    <property type="match status" value="1"/>
</dbReference>
<evidence type="ECO:0000313" key="19">
    <source>
        <dbReference type="Proteomes" id="UP000306954"/>
    </source>
</evidence>
<feature type="transmembrane region" description="Helical" evidence="16">
    <location>
        <begin position="1074"/>
        <end position="1097"/>
    </location>
</feature>
<organism evidence="18 19">
    <name type="scientific">Wallemia ichthyophaga</name>
    <dbReference type="NCBI Taxonomy" id="245174"/>
    <lineage>
        <taxon>Eukaryota</taxon>
        <taxon>Fungi</taxon>
        <taxon>Dikarya</taxon>
        <taxon>Basidiomycota</taxon>
        <taxon>Wallemiomycotina</taxon>
        <taxon>Wallemiomycetes</taxon>
        <taxon>Wallemiales</taxon>
        <taxon>Wallemiaceae</taxon>
        <taxon>Wallemia</taxon>
    </lineage>
</organism>
<feature type="compositionally biased region" description="Low complexity" evidence="15">
    <location>
        <begin position="711"/>
        <end position="720"/>
    </location>
</feature>
<evidence type="ECO:0000256" key="14">
    <source>
        <dbReference type="PROSITE-ProRule" id="PRU10141"/>
    </source>
</evidence>
<evidence type="ECO:0000256" key="9">
    <source>
        <dbReference type="ARBA" id="ARBA00022840"/>
    </source>
</evidence>
<dbReference type="HAMAP" id="MF_01401">
    <property type="entry name" value="MsrA"/>
    <property type="match status" value="1"/>
</dbReference>
<keyword evidence="16" id="KW-1133">Transmembrane helix</keyword>
<dbReference type="UniPathway" id="UPA00196"/>
<dbReference type="GO" id="GO:0004674">
    <property type="term" value="F:protein serine/threonine kinase activity"/>
    <property type="evidence" value="ECO:0007669"/>
    <property type="project" value="UniProtKB-KW"/>
</dbReference>
<evidence type="ECO:0000256" key="6">
    <source>
        <dbReference type="ARBA" id="ARBA00022679"/>
    </source>
</evidence>
<reference evidence="18 19" key="1">
    <citation type="submission" date="2019-03" db="EMBL/GenBank/DDBJ databases">
        <title>Sequencing 23 genomes of Wallemia ichthyophaga.</title>
        <authorList>
            <person name="Gostincar C."/>
        </authorList>
    </citation>
    <scope>NUCLEOTIDE SEQUENCE [LARGE SCALE GENOMIC DNA]</scope>
    <source>
        <strain evidence="18 19">EXF-8621</strain>
    </source>
</reference>
<dbReference type="InterPro" id="IPR007704">
    <property type="entry name" value="PIG-M"/>
</dbReference>
<dbReference type="GO" id="GO:0072546">
    <property type="term" value="C:EMC complex"/>
    <property type="evidence" value="ECO:0007669"/>
    <property type="project" value="InterPro"/>
</dbReference>
<accession>A0A4T0I196</accession>
<feature type="transmembrane region" description="Helical" evidence="16">
    <location>
        <begin position="919"/>
        <end position="938"/>
    </location>
</feature>
<comment type="similarity">
    <text evidence="2">Belongs to the protein kinase superfamily. STE Ser/Thr protein kinase family. STE20 subfamily.</text>
</comment>
<dbReference type="Proteomes" id="UP000306954">
    <property type="component" value="Unassembled WGS sequence"/>
</dbReference>
<name>A0A4T0I196_WALIC</name>
<dbReference type="SUPFAM" id="SSF56112">
    <property type="entry name" value="Protein kinase-like (PK-like)"/>
    <property type="match status" value="1"/>
</dbReference>
<evidence type="ECO:0000256" key="15">
    <source>
        <dbReference type="SAM" id="MobiDB-lite"/>
    </source>
</evidence>
<dbReference type="PROSITE" id="PS50011">
    <property type="entry name" value="PROTEIN_KINASE_DOM"/>
    <property type="match status" value="1"/>
</dbReference>
<comment type="similarity">
    <text evidence="1">Belongs to the MsrA Met sulfoxide reductase family.</text>
</comment>
<dbReference type="FunFam" id="1.10.510.10:FF:000499">
    <property type="entry name" value="Serine/threonine-protein kinase KIC1"/>
    <property type="match status" value="1"/>
</dbReference>
<evidence type="ECO:0000256" key="16">
    <source>
        <dbReference type="SAM" id="Phobius"/>
    </source>
</evidence>
<evidence type="ECO:0000256" key="11">
    <source>
        <dbReference type="ARBA" id="ARBA00030643"/>
    </source>
</evidence>
<dbReference type="GO" id="GO:0008113">
    <property type="term" value="F:peptide-methionine (S)-S-oxide reductase activity"/>
    <property type="evidence" value="ECO:0007669"/>
    <property type="project" value="UniProtKB-EC"/>
</dbReference>
<dbReference type="EC" id="2.7.11.1" evidence="4"/>
<evidence type="ECO:0000256" key="2">
    <source>
        <dbReference type="ARBA" id="ARBA00008874"/>
    </source>
</evidence>
<comment type="catalytic activity">
    <reaction evidence="12">
        <text>L-threonyl-[protein] + ATP = O-phospho-L-threonyl-[protein] + ADP + H(+)</text>
        <dbReference type="Rhea" id="RHEA:46608"/>
        <dbReference type="Rhea" id="RHEA-COMP:11060"/>
        <dbReference type="Rhea" id="RHEA-COMP:11605"/>
        <dbReference type="ChEBI" id="CHEBI:15378"/>
        <dbReference type="ChEBI" id="CHEBI:30013"/>
        <dbReference type="ChEBI" id="CHEBI:30616"/>
        <dbReference type="ChEBI" id="CHEBI:61977"/>
        <dbReference type="ChEBI" id="CHEBI:456216"/>
        <dbReference type="EC" id="2.7.11.1"/>
    </reaction>
</comment>
<sequence length="1114" mass="125624">MVTKIQPTIKLARDAAEMRENKIKQLPDPQPETSIFANGCFWGTEELFRKYFKDSIISAEVGFIGGDDAGVGNDPSYRLVCTGTTGHAEALSLTWDKRNASYEELLDFFFRTHDPTQVDRQGADVGTQYRTALFPTSEEQKNVADSVREQVQQAHFTPNGSTIATQINPVNKFKWWKAEDYHQNMSMSMSSINTRVHSKIIAHAAKYPEAAINGVLIGRIEANEVEIIDAVPVQHLWSTLSVVMEMGLEMIHTHARSKGMDLVGMYEASEILEQNPTLSSTGIQILNRIKMNAGNSKHVVGVAVGGSTEDKQWKGYTLHSFKATNSQSLSKVTLPVANVDTAKIKTLVDYLNDLDNHLSNNSLDWMENREFKYELKDKLGVGSFGVVYKALNRTNDEIVAIKIIDLEQSDEDIQHIQQEIQHLAACQSDYVTKYYASFMDGFKLWIVMELAVGSCLDVLKKKVEIRQEQVATICRELLRGLQYLHSEGKIHRDIKAANVLLSDTGQVKLADFGVAAQISERMSKRNTFVGTPFWMAPEVIQQTGYDTRADIWSLGITAIELATGLPPLSDFHPLRVLFLIPKSAPPQLEGDHFSDLFKDFVGQCLTKDFHYRPSAPALLNHPFIATAHETNILHPLIEVLSDGVLSNKSSPKDGNDSDDDIHSLIDEWNWSFGTLRPSGTVRKDDKKDISQTDMARKYAALDSSAEVSHNRQQSRSSSVISREKSRQQSSSDSSDAERIWNYPPTRAREQTRTNGGPTYTDVDYRVVSEAAELVHGGQSPYERRTYRYTPLLSWMLLPNITLDENFGKILFSLADLAIGVSVDRIQRKLRVGRRGGYVSHLLWTLNPVVISISTRGSPESLIGVLVMSTLDLLLHEQYTLSAVFMALSVHYKIYPFIYAPSILAHMWSKTRSFTRMASFSAISLGVFAAVNVAMYRIYGMQFVESTYLYHVGRKDHRHNFTPYFYPTYLNYDVQPDTVSLFSNPVLSLVPQLILSLGLGVVYGGVDLPLAWFLQTYAFVTFNRYFLWYIWLLPVVLPSLNLCTKQKVVLPILWLTSQAVWLSIAYRLEFLGQPLFIPLWIASLFWFASNAYILATLITSTRARTLTHTKFKQPN</sequence>
<dbReference type="Pfam" id="PF00069">
    <property type="entry name" value="Pkinase"/>
    <property type="match status" value="1"/>
</dbReference>
<evidence type="ECO:0000256" key="4">
    <source>
        <dbReference type="ARBA" id="ARBA00012513"/>
    </source>
</evidence>
<dbReference type="GO" id="GO:0051751">
    <property type="term" value="F:alpha-1,4-mannosyltransferase activity"/>
    <property type="evidence" value="ECO:0007669"/>
    <property type="project" value="InterPro"/>
</dbReference>
<dbReference type="Gene3D" id="1.10.510.10">
    <property type="entry name" value="Transferase(Phosphotransferase) domain 1"/>
    <property type="match status" value="1"/>
</dbReference>
<evidence type="ECO:0000256" key="12">
    <source>
        <dbReference type="ARBA" id="ARBA00047899"/>
    </source>
</evidence>
<dbReference type="Pfam" id="PF03665">
    <property type="entry name" value="UPF0172"/>
    <property type="match status" value="1"/>
</dbReference>
<gene>
    <name evidence="18" type="ORF">E3P90_02810</name>
</gene>
<evidence type="ECO:0000256" key="7">
    <source>
        <dbReference type="ARBA" id="ARBA00022741"/>
    </source>
</evidence>
<evidence type="ECO:0000256" key="3">
    <source>
        <dbReference type="ARBA" id="ARBA00012502"/>
    </source>
</evidence>
<keyword evidence="7 14" id="KW-0547">Nucleotide-binding</keyword>